<dbReference type="EMBL" id="JBHULV010000014">
    <property type="protein sequence ID" value="MFD2731042.1"/>
    <property type="molecule type" value="Genomic_DNA"/>
</dbReference>
<reference evidence="2" key="1">
    <citation type="journal article" date="2019" name="Int. J. Syst. Evol. Microbiol.">
        <title>The Global Catalogue of Microorganisms (GCM) 10K type strain sequencing project: providing services to taxonomists for standard genome sequencing and annotation.</title>
        <authorList>
            <consortium name="The Broad Institute Genomics Platform"/>
            <consortium name="The Broad Institute Genome Sequencing Center for Infectious Disease"/>
            <person name="Wu L."/>
            <person name="Ma J."/>
        </authorList>
    </citation>
    <scope>NUCLEOTIDE SEQUENCE [LARGE SCALE GENOMIC DNA]</scope>
    <source>
        <strain evidence="2">KCTC 42456</strain>
    </source>
</reference>
<accession>A0ABW5TPX1</accession>
<dbReference type="Proteomes" id="UP001597546">
    <property type="component" value="Unassembled WGS sequence"/>
</dbReference>
<name>A0ABW5TPX1_9SPHI</name>
<keyword evidence="2" id="KW-1185">Reference proteome</keyword>
<proteinExistence type="predicted"/>
<sequence>MAEKIELVKQLLDTNDIDIIKSIKSILSGSTQSSDNWTNLPSEVIEDIKDAIGQVEAGDLINHLEAQETYKKWL</sequence>
<dbReference type="RefSeq" id="WP_379041846.1">
    <property type="nucleotide sequence ID" value="NZ_JBHSKW010000018.1"/>
</dbReference>
<evidence type="ECO:0000313" key="1">
    <source>
        <dbReference type="EMBL" id="MFD2731042.1"/>
    </source>
</evidence>
<organism evidence="1 2">
    <name type="scientific">Pedobacter alpinus</name>
    <dbReference type="NCBI Taxonomy" id="1590643"/>
    <lineage>
        <taxon>Bacteria</taxon>
        <taxon>Pseudomonadati</taxon>
        <taxon>Bacteroidota</taxon>
        <taxon>Sphingobacteriia</taxon>
        <taxon>Sphingobacteriales</taxon>
        <taxon>Sphingobacteriaceae</taxon>
        <taxon>Pedobacter</taxon>
    </lineage>
</organism>
<gene>
    <name evidence="1" type="ORF">ACFSSE_04935</name>
</gene>
<comment type="caution">
    <text evidence="1">The sequence shown here is derived from an EMBL/GenBank/DDBJ whole genome shotgun (WGS) entry which is preliminary data.</text>
</comment>
<protein>
    <submittedName>
        <fullName evidence="1">Uncharacterized protein</fullName>
    </submittedName>
</protein>
<evidence type="ECO:0000313" key="2">
    <source>
        <dbReference type="Proteomes" id="UP001597546"/>
    </source>
</evidence>